<protein>
    <recommendedName>
        <fullName evidence="1">Glycosyltransferase 2-like domain-containing protein</fullName>
    </recommendedName>
</protein>
<dbReference type="OrthoDB" id="433681at2"/>
<dbReference type="Gene3D" id="3.90.550.10">
    <property type="entry name" value="Spore Coat Polysaccharide Biosynthesis Protein SpsA, Chain A"/>
    <property type="match status" value="1"/>
</dbReference>
<proteinExistence type="predicted"/>
<dbReference type="PANTHER" id="PTHR43685">
    <property type="entry name" value="GLYCOSYLTRANSFERASE"/>
    <property type="match status" value="1"/>
</dbReference>
<dbReference type="InterPro" id="IPR050834">
    <property type="entry name" value="Glycosyltransf_2"/>
</dbReference>
<dbReference type="Pfam" id="PF00535">
    <property type="entry name" value="Glycos_transf_2"/>
    <property type="match status" value="1"/>
</dbReference>
<dbReference type="InterPro" id="IPR029044">
    <property type="entry name" value="Nucleotide-diphossugar_trans"/>
</dbReference>
<dbReference type="RefSeq" id="WP_099861487.1">
    <property type="nucleotide sequence ID" value="NZ_PEOG01000022.1"/>
</dbReference>
<gene>
    <name evidence="2" type="ORF">CS062_09855</name>
</gene>
<comment type="caution">
    <text evidence="2">The sequence shown here is derived from an EMBL/GenBank/DDBJ whole genome shotgun (WGS) entry which is preliminary data.</text>
</comment>
<dbReference type="PANTHER" id="PTHR43685:SF11">
    <property type="entry name" value="GLYCOSYLTRANSFERASE TAGX-RELATED"/>
    <property type="match status" value="1"/>
</dbReference>
<feature type="domain" description="Glycosyltransferase 2-like" evidence="1">
    <location>
        <begin position="27"/>
        <end position="135"/>
    </location>
</feature>
<dbReference type="SUPFAM" id="SSF53448">
    <property type="entry name" value="Nucleotide-diphospho-sugar transferases"/>
    <property type="match status" value="1"/>
</dbReference>
<sequence>MLSADLAQGDAAEGRPPVSAASVPRVSIVVPAYNAAGVIAATIQSVLASTFTDFELIVLDDGSTDGTAEVVRSFNDPRIRLTRHANRGMSATRNAGLRMSRSEFVALLDADDVWHPEKLALQVALLEQHPEVDLCFTEFQAWHGEPAEAFFARRGDLRTEDRLTGWIYPLMVLTNFTLPSSVLYRRRLADRLGPFRCEDHQTDDWEYFTRASRLTRVAKLSTPLVLYRQSASSLSKRVPRRNATEDMRSQLLARFGWQCPHGGAVNRAELRRRQHLGRLRHADVHVARGSLGLGLLDFARLIARGPRRHAAAMTLAKSLRRRALGLLPRSASAIA</sequence>
<keyword evidence="3" id="KW-1185">Reference proteome</keyword>
<organism evidence="2 3">
    <name type="scientific">Roseateles chitinivorans</name>
    <dbReference type="NCBI Taxonomy" id="2917965"/>
    <lineage>
        <taxon>Bacteria</taxon>
        <taxon>Pseudomonadati</taxon>
        <taxon>Pseudomonadota</taxon>
        <taxon>Betaproteobacteria</taxon>
        <taxon>Burkholderiales</taxon>
        <taxon>Sphaerotilaceae</taxon>
        <taxon>Roseateles</taxon>
    </lineage>
</organism>
<dbReference type="EMBL" id="PEOG01000022">
    <property type="protein sequence ID" value="PIM53321.1"/>
    <property type="molecule type" value="Genomic_DNA"/>
</dbReference>
<reference evidence="2 3" key="1">
    <citation type="submission" date="2017-11" db="EMBL/GenBank/DDBJ databases">
        <title>Draft genome sequence of Mitsuaria sp. HWN-4.</title>
        <authorList>
            <person name="Gundlapally S.R."/>
        </authorList>
    </citation>
    <scope>NUCLEOTIDE SEQUENCE [LARGE SCALE GENOMIC DNA]</scope>
    <source>
        <strain evidence="2 3">HWN-4</strain>
    </source>
</reference>
<dbReference type="CDD" id="cd00761">
    <property type="entry name" value="Glyco_tranf_GTA_type"/>
    <property type="match status" value="1"/>
</dbReference>
<evidence type="ECO:0000313" key="3">
    <source>
        <dbReference type="Proteomes" id="UP000231501"/>
    </source>
</evidence>
<dbReference type="InterPro" id="IPR001173">
    <property type="entry name" value="Glyco_trans_2-like"/>
</dbReference>
<name>A0A2G9CA65_9BURK</name>
<dbReference type="Proteomes" id="UP000231501">
    <property type="component" value="Unassembled WGS sequence"/>
</dbReference>
<accession>A0A2G9CA65</accession>
<evidence type="ECO:0000259" key="1">
    <source>
        <dbReference type="Pfam" id="PF00535"/>
    </source>
</evidence>
<dbReference type="AlphaFoldDB" id="A0A2G9CA65"/>
<evidence type="ECO:0000313" key="2">
    <source>
        <dbReference type="EMBL" id="PIM53321.1"/>
    </source>
</evidence>